<keyword evidence="9 20" id="KW-0460">Magnesium</keyword>
<feature type="binding site" evidence="18">
    <location>
        <position position="140"/>
    </location>
    <ligand>
        <name>D-threo-isocitrate</name>
        <dbReference type="ChEBI" id="CHEBI:15562"/>
    </ligand>
</feature>
<evidence type="ECO:0000256" key="17">
    <source>
        <dbReference type="ARBA" id="ARBA00046127"/>
    </source>
</evidence>
<dbReference type="PANTHER" id="PTHR43504:SF1">
    <property type="entry name" value="ISOCITRATE DEHYDROGENASE [NADP]"/>
    <property type="match status" value="1"/>
</dbReference>
<evidence type="ECO:0000256" key="7">
    <source>
        <dbReference type="ARBA" id="ARBA00022532"/>
    </source>
</evidence>
<evidence type="ECO:0000256" key="2">
    <source>
        <dbReference type="ARBA" id="ARBA00007769"/>
    </source>
</evidence>
<dbReference type="GO" id="GO:0006099">
    <property type="term" value="P:tricarboxylic acid cycle"/>
    <property type="evidence" value="ECO:0007669"/>
    <property type="project" value="UniProtKB-KW"/>
</dbReference>
<comment type="similarity">
    <text evidence="2">Belongs to the isocitrate and isopropylmalate dehydrogenases family.</text>
</comment>
<comment type="cofactor">
    <cofactor evidence="20">
        <name>Mg(2+)</name>
        <dbReference type="ChEBI" id="CHEBI:18420"/>
    </cofactor>
    <cofactor evidence="20">
        <name>Mn(2+)</name>
        <dbReference type="ChEBI" id="CHEBI:29035"/>
    </cofactor>
    <text evidence="20">Binds 1 Mg(2+) or Mn(2+) ion per subunit.</text>
</comment>
<feature type="binding site" evidence="20">
    <location>
        <position position="304"/>
    </location>
    <ligand>
        <name>Mg(2+)</name>
        <dbReference type="ChEBI" id="CHEBI:18420"/>
    </ligand>
</feature>
<evidence type="ECO:0000256" key="12">
    <source>
        <dbReference type="ARBA" id="ARBA00023211"/>
    </source>
</evidence>
<evidence type="ECO:0000256" key="1">
    <source>
        <dbReference type="ARBA" id="ARBA00001936"/>
    </source>
</evidence>
<keyword evidence="6" id="KW-0329">Glyoxylate bypass</keyword>
<dbReference type="GO" id="GO:0004450">
    <property type="term" value="F:isocitrate dehydrogenase (NADP+) activity"/>
    <property type="evidence" value="ECO:0007669"/>
    <property type="project" value="UniProtKB-EC"/>
</dbReference>
<evidence type="ECO:0000256" key="8">
    <source>
        <dbReference type="ARBA" id="ARBA00022723"/>
    </source>
</evidence>
<gene>
    <name evidence="23" type="ORF">D8K17_09790</name>
</gene>
<dbReference type="GO" id="GO:0006097">
    <property type="term" value="P:glyoxylate cycle"/>
    <property type="evidence" value="ECO:0007669"/>
    <property type="project" value="UniProtKB-KW"/>
</dbReference>
<evidence type="ECO:0000256" key="13">
    <source>
        <dbReference type="ARBA" id="ARBA00023554"/>
    </source>
</evidence>
<evidence type="ECO:0000256" key="15">
    <source>
        <dbReference type="ARBA" id="ARBA00029990"/>
    </source>
</evidence>
<keyword evidence="12 20" id="KW-0464">Manganese</keyword>
<comment type="cofactor">
    <cofactor evidence="1">
        <name>Mn(2+)</name>
        <dbReference type="ChEBI" id="CHEBI:29035"/>
    </cofactor>
</comment>
<name>A0A8B3F1I5_LACLL</name>
<protein>
    <recommendedName>
        <fullName evidence="5">Isocitrate dehydrogenase [NADP]</fullName>
        <ecNumber evidence="4">1.1.1.42</ecNumber>
    </recommendedName>
    <alternativeName>
        <fullName evidence="14">IDP</fullName>
    </alternativeName>
    <alternativeName>
        <fullName evidence="15">NADP(+)-specific ICDH</fullName>
    </alternativeName>
    <alternativeName>
        <fullName evidence="16">Oxalosuccinate decarboxylase</fullName>
    </alternativeName>
</protein>
<keyword evidence="10 19" id="KW-0521">NADP</keyword>
<dbReference type="GO" id="GO:0051287">
    <property type="term" value="F:NAD binding"/>
    <property type="evidence" value="ECO:0007669"/>
    <property type="project" value="InterPro"/>
</dbReference>
<keyword evidence="7" id="KW-0816">Tricarboxylic acid cycle</keyword>
<evidence type="ECO:0000256" key="20">
    <source>
        <dbReference type="PIRSR" id="PIRSR604439-3"/>
    </source>
</evidence>
<comment type="subunit">
    <text evidence="3">Homodimer.</text>
</comment>
<feature type="binding site" evidence="18">
    <location>
        <position position="106"/>
    </location>
    <ligand>
        <name>D-threo-isocitrate</name>
        <dbReference type="ChEBI" id="CHEBI:15562"/>
    </ligand>
</feature>
<dbReference type="EC" id="1.1.1.42" evidence="4"/>
<feature type="site" description="Critical for catalysis" evidence="21">
    <location>
        <position position="147"/>
    </location>
</feature>
<organism evidence="23">
    <name type="scientific">Lactococcus lactis subsp. lactis bv. diacetylactis</name>
    <dbReference type="NCBI Taxonomy" id="44688"/>
    <lineage>
        <taxon>Bacteria</taxon>
        <taxon>Bacillati</taxon>
        <taxon>Bacillota</taxon>
        <taxon>Bacilli</taxon>
        <taxon>Lactobacillales</taxon>
        <taxon>Streptococcaceae</taxon>
        <taxon>Lactococcus</taxon>
    </lineage>
</organism>
<comment type="caution">
    <text evidence="23">The sequence shown here is derived from an EMBL/GenBank/DDBJ whole genome shotgun (WGS) entry which is preliminary data.</text>
</comment>
<dbReference type="EMBL" id="RBVM01000001">
    <property type="protein sequence ID" value="RKO38579.1"/>
    <property type="molecule type" value="Genomic_DNA"/>
</dbReference>
<evidence type="ECO:0000256" key="14">
    <source>
        <dbReference type="ARBA" id="ARBA00029765"/>
    </source>
</evidence>
<accession>A0A8B3F1I5</accession>
<dbReference type="PANTHER" id="PTHR43504">
    <property type="entry name" value="ISOCITRATE DEHYDROGENASE [NADP]"/>
    <property type="match status" value="1"/>
</dbReference>
<evidence type="ECO:0000256" key="9">
    <source>
        <dbReference type="ARBA" id="ARBA00022842"/>
    </source>
</evidence>
<comment type="function">
    <text evidence="17">Catalyzes the oxidative decarboxylation of isocitrate to 2-oxoglutarate and carbon dioxide with the concomitant reduction of NADP(+).</text>
</comment>
<feature type="binding site" evidence="18">
    <location>
        <position position="100"/>
    </location>
    <ligand>
        <name>D-threo-isocitrate</name>
        <dbReference type="ChEBI" id="CHEBI:15562"/>
    </ligand>
</feature>
<dbReference type="PROSITE" id="PS00470">
    <property type="entry name" value="IDH_IMDH"/>
    <property type="match status" value="1"/>
</dbReference>
<evidence type="ECO:0000256" key="3">
    <source>
        <dbReference type="ARBA" id="ARBA00011738"/>
    </source>
</evidence>
<feature type="binding site" evidence="19">
    <location>
        <position position="351"/>
    </location>
    <ligand>
        <name>NADP(+)</name>
        <dbReference type="ChEBI" id="CHEBI:58349"/>
    </ligand>
</feature>
<evidence type="ECO:0000256" key="5">
    <source>
        <dbReference type="ARBA" id="ARBA00019562"/>
    </source>
</evidence>
<evidence type="ECO:0000256" key="18">
    <source>
        <dbReference type="PIRSR" id="PIRSR604439-1"/>
    </source>
</evidence>
<sequence length="412" mass="45716">MKIEMKNGKLVVPDYPAIGYIRGDGVGEDIFPQAQKVFDAAVLKIYGQKKKIELQKLLAGGEAFETCGEYLPKETLAHINENLIAIKGPLMTPVGESFRSINVTLRQKMDLYACVRPVEYFKGIKSPVKAPEKVDMTIFRENTEDIYAGIEFASETNESHNLLKFLEKELNVHSIRFPKTSALGIKPVSPEGSKRLVNAAFEYALKMNKKRVTFVHKGNIMKFTEGGFRNWAYEVAREYPTFTKLEYDEIKNERGSLQAENEKKAALKSGKIYVDDVIADNFLQQIILNPENFEVIATLNLNGDYISDALAAQVGGIGIAPGANINYKSGHAIFEATHGTAPDIAGKNIANPSSLILSGVMMFEYLGWQEVAELIKIALSFSFRNGNLTADLGGKLSTSKFSDVLIDFIKTY</sequence>
<feature type="modified residue" description="N6-acetyllysine" evidence="22">
    <location>
        <position position="129"/>
    </location>
</feature>
<feature type="binding site" evidence="18">
    <location>
        <position position="102"/>
    </location>
    <ligand>
        <name>D-threo-isocitrate</name>
        <dbReference type="ChEBI" id="CHEBI:15562"/>
    </ligand>
</feature>
<evidence type="ECO:0000256" key="11">
    <source>
        <dbReference type="ARBA" id="ARBA00023002"/>
    </source>
</evidence>
<keyword evidence="8" id="KW-0479">Metal-binding</keyword>
<evidence type="ECO:0000256" key="16">
    <source>
        <dbReference type="ARBA" id="ARBA00031098"/>
    </source>
</evidence>
<dbReference type="Pfam" id="PF00180">
    <property type="entry name" value="Iso_dh"/>
    <property type="match status" value="1"/>
</dbReference>
<evidence type="ECO:0000256" key="4">
    <source>
        <dbReference type="ARBA" id="ARBA00013013"/>
    </source>
</evidence>
<dbReference type="SMART" id="SM01329">
    <property type="entry name" value="Iso_dh"/>
    <property type="match status" value="1"/>
</dbReference>
<evidence type="ECO:0000313" key="23">
    <source>
        <dbReference type="EMBL" id="RKO38579.1"/>
    </source>
</evidence>
<dbReference type="InterPro" id="IPR004439">
    <property type="entry name" value="Isocitrate_DH_NADP_dimer_prok"/>
</dbReference>
<dbReference type="NCBIfam" id="NF005425">
    <property type="entry name" value="PRK07006.1"/>
    <property type="match status" value="1"/>
</dbReference>
<dbReference type="InterPro" id="IPR019818">
    <property type="entry name" value="IsoCit/isopropylmalate_DH_CS"/>
</dbReference>
<evidence type="ECO:0000256" key="10">
    <source>
        <dbReference type="ARBA" id="ARBA00022857"/>
    </source>
</evidence>
<evidence type="ECO:0000256" key="22">
    <source>
        <dbReference type="PIRSR" id="PIRSR604439-5"/>
    </source>
</evidence>
<reference evidence="23" key="1">
    <citation type="submission" date="2018-10" db="EMBL/GenBank/DDBJ databases">
        <title>Chromosomal inversion in Lactococcus lactis subsp. lactis bv. diacetylactis S50.</title>
        <authorList>
            <person name="Kojic M."/>
            <person name="Jovcic B."/>
        </authorList>
    </citation>
    <scope>NUCLEOTIDE SEQUENCE</scope>
    <source>
        <strain evidence="23">S50</strain>
    </source>
</reference>
<keyword evidence="11" id="KW-0560">Oxidoreductase</keyword>
<feature type="site" description="Critical for catalysis" evidence="21">
    <location>
        <position position="217"/>
    </location>
</feature>
<feature type="modified residue" description="N6-succinyllysine" evidence="22">
    <location>
        <position position="87"/>
    </location>
</feature>
<proteinExistence type="inferred from homology"/>
<dbReference type="SUPFAM" id="SSF53659">
    <property type="entry name" value="Isocitrate/Isopropylmalate dehydrogenase-like"/>
    <property type="match status" value="1"/>
</dbReference>
<feature type="modified residue" description="N6-succinyllysine" evidence="22">
    <location>
        <position position="100"/>
    </location>
</feature>
<dbReference type="RefSeq" id="WP_058147777.1">
    <property type="nucleotide sequence ID" value="NZ_CP061322.1"/>
</dbReference>
<comment type="catalytic activity">
    <reaction evidence="13">
        <text>D-threo-isocitrate + NADP(+) = 2-oxoglutarate + CO2 + NADPH</text>
        <dbReference type="Rhea" id="RHEA:19629"/>
        <dbReference type="ChEBI" id="CHEBI:15562"/>
        <dbReference type="ChEBI" id="CHEBI:16526"/>
        <dbReference type="ChEBI" id="CHEBI:16810"/>
        <dbReference type="ChEBI" id="CHEBI:57783"/>
        <dbReference type="ChEBI" id="CHEBI:58349"/>
        <dbReference type="EC" id="1.1.1.42"/>
    </reaction>
</comment>
<evidence type="ECO:0000256" key="21">
    <source>
        <dbReference type="PIRSR" id="PIRSR604439-4"/>
    </source>
</evidence>
<evidence type="ECO:0000256" key="6">
    <source>
        <dbReference type="ARBA" id="ARBA00022435"/>
    </source>
</evidence>
<evidence type="ECO:0000256" key="19">
    <source>
        <dbReference type="PIRSR" id="PIRSR604439-2"/>
    </source>
</evidence>
<feature type="binding site" evidence="18">
    <location>
        <position position="116"/>
    </location>
    <ligand>
        <name>D-threo-isocitrate</name>
        <dbReference type="ChEBI" id="CHEBI:15562"/>
    </ligand>
</feature>
<dbReference type="Gene3D" id="3.40.718.10">
    <property type="entry name" value="Isopropylmalate Dehydrogenase"/>
    <property type="match status" value="1"/>
</dbReference>
<dbReference type="InterPro" id="IPR024084">
    <property type="entry name" value="IsoPropMal-DH-like_dom"/>
</dbReference>
<dbReference type="AlphaFoldDB" id="A0A8B3F1I5"/>
<dbReference type="GO" id="GO:0000287">
    <property type="term" value="F:magnesium ion binding"/>
    <property type="evidence" value="ECO:0007669"/>
    <property type="project" value="InterPro"/>
</dbReference>